<name>A0A4V3WNK3_CAMSN</name>
<organism evidence="11 12">
    <name type="scientific">Camellia sinensis var. sinensis</name>
    <name type="common">China tea</name>
    <dbReference type="NCBI Taxonomy" id="542762"/>
    <lineage>
        <taxon>Eukaryota</taxon>
        <taxon>Viridiplantae</taxon>
        <taxon>Streptophyta</taxon>
        <taxon>Embryophyta</taxon>
        <taxon>Tracheophyta</taxon>
        <taxon>Spermatophyta</taxon>
        <taxon>Magnoliopsida</taxon>
        <taxon>eudicotyledons</taxon>
        <taxon>Gunneridae</taxon>
        <taxon>Pentapetalae</taxon>
        <taxon>asterids</taxon>
        <taxon>Ericales</taxon>
        <taxon>Theaceae</taxon>
        <taxon>Camellia</taxon>
    </lineage>
</organism>
<sequence>MRLKPDGHLKVYEWGGEDWRVVVDLLTVWRDECQYPMACGEYDICSERQEKGEYEELEEFNVEQVPGVPTRFSYEDLRAMTNNFNNKLGFLVYEYMPNGSLDTWIFHRHWEFTLGWQSRKPSIMDIAKGLTYLHEDCRQKILHLDIKPQNILLDEYFNAKIADFGLSKLIDRTRAKL</sequence>
<dbReference type="PANTHER" id="PTHR47976">
    <property type="entry name" value="G-TYPE LECTIN S-RECEPTOR-LIKE SERINE/THREONINE-PROTEIN KINASE SD2-5"/>
    <property type="match status" value="1"/>
</dbReference>
<dbReference type="Proteomes" id="UP000306102">
    <property type="component" value="Unassembled WGS sequence"/>
</dbReference>
<evidence type="ECO:0000256" key="6">
    <source>
        <dbReference type="ARBA" id="ARBA00022777"/>
    </source>
</evidence>
<dbReference type="GO" id="GO:0004674">
    <property type="term" value="F:protein serine/threonine kinase activity"/>
    <property type="evidence" value="ECO:0007669"/>
    <property type="project" value="UniProtKB-KW"/>
</dbReference>
<comment type="caution">
    <text evidence="11">The sequence shown here is derived from an EMBL/GenBank/DDBJ whole genome shotgun (WGS) entry which is preliminary data.</text>
</comment>
<evidence type="ECO:0000313" key="11">
    <source>
        <dbReference type="EMBL" id="THG12927.1"/>
    </source>
</evidence>
<dbReference type="PROSITE" id="PS00108">
    <property type="entry name" value="PROTEIN_KINASE_ST"/>
    <property type="match status" value="1"/>
</dbReference>
<dbReference type="AlphaFoldDB" id="A0A4V3WNK3"/>
<dbReference type="InterPro" id="IPR008271">
    <property type="entry name" value="Ser/Thr_kinase_AS"/>
</dbReference>
<evidence type="ECO:0000256" key="3">
    <source>
        <dbReference type="ARBA" id="ARBA00022679"/>
    </source>
</evidence>
<dbReference type="PANTHER" id="PTHR47976:SF30">
    <property type="entry name" value="RECEPTOR-LIKE SERINE_THREONINE-PROTEIN KINASE"/>
    <property type="match status" value="1"/>
</dbReference>
<proteinExistence type="predicted"/>
<gene>
    <name evidence="11" type="ORF">TEA_014550</name>
</gene>
<evidence type="ECO:0000256" key="9">
    <source>
        <dbReference type="ARBA" id="ARBA00048679"/>
    </source>
</evidence>
<evidence type="ECO:0000256" key="7">
    <source>
        <dbReference type="ARBA" id="ARBA00022840"/>
    </source>
</evidence>
<dbReference type="STRING" id="542762.A0A4V3WNK3"/>
<dbReference type="InterPro" id="IPR051343">
    <property type="entry name" value="G-type_lectin_kinases/EP1-like"/>
</dbReference>
<dbReference type="PROSITE" id="PS50011">
    <property type="entry name" value="PROTEIN_KINASE_DOM"/>
    <property type="match status" value="1"/>
</dbReference>
<reference evidence="11 12" key="1">
    <citation type="journal article" date="2018" name="Proc. Natl. Acad. Sci. U.S.A.">
        <title>Draft genome sequence of Camellia sinensis var. sinensis provides insights into the evolution of the tea genome and tea quality.</title>
        <authorList>
            <person name="Wei C."/>
            <person name="Yang H."/>
            <person name="Wang S."/>
            <person name="Zhao J."/>
            <person name="Liu C."/>
            <person name="Gao L."/>
            <person name="Xia E."/>
            <person name="Lu Y."/>
            <person name="Tai Y."/>
            <person name="She G."/>
            <person name="Sun J."/>
            <person name="Cao H."/>
            <person name="Tong W."/>
            <person name="Gao Q."/>
            <person name="Li Y."/>
            <person name="Deng W."/>
            <person name="Jiang X."/>
            <person name="Wang W."/>
            <person name="Chen Q."/>
            <person name="Zhang S."/>
            <person name="Li H."/>
            <person name="Wu J."/>
            <person name="Wang P."/>
            <person name="Li P."/>
            <person name="Shi C."/>
            <person name="Zheng F."/>
            <person name="Jian J."/>
            <person name="Huang B."/>
            <person name="Shan D."/>
            <person name="Shi M."/>
            <person name="Fang C."/>
            <person name="Yue Y."/>
            <person name="Li F."/>
            <person name="Li D."/>
            <person name="Wei S."/>
            <person name="Han B."/>
            <person name="Jiang C."/>
            <person name="Yin Y."/>
            <person name="Xia T."/>
            <person name="Zhang Z."/>
            <person name="Bennetzen J.L."/>
            <person name="Zhao S."/>
            <person name="Wan X."/>
        </authorList>
    </citation>
    <scope>NUCLEOTIDE SEQUENCE [LARGE SCALE GENOMIC DNA]</scope>
    <source>
        <strain evidence="12">cv. Shuchazao</strain>
        <tissue evidence="11">Leaf</tissue>
    </source>
</reference>
<evidence type="ECO:0000256" key="1">
    <source>
        <dbReference type="ARBA" id="ARBA00012513"/>
    </source>
</evidence>
<keyword evidence="12" id="KW-1185">Reference proteome</keyword>
<dbReference type="SUPFAM" id="SSF56112">
    <property type="entry name" value="Protein kinase-like (PK-like)"/>
    <property type="match status" value="1"/>
</dbReference>
<keyword evidence="6" id="KW-0418">Kinase</keyword>
<keyword evidence="3" id="KW-0808">Transferase</keyword>
<keyword evidence="7" id="KW-0067">ATP-binding</keyword>
<evidence type="ECO:0000256" key="4">
    <source>
        <dbReference type="ARBA" id="ARBA00022729"/>
    </source>
</evidence>
<dbReference type="FunFam" id="1.10.510.10:FF:001023">
    <property type="entry name" value="Os07g0541700 protein"/>
    <property type="match status" value="1"/>
</dbReference>
<evidence type="ECO:0000256" key="5">
    <source>
        <dbReference type="ARBA" id="ARBA00022741"/>
    </source>
</evidence>
<dbReference type="InterPro" id="IPR000719">
    <property type="entry name" value="Prot_kinase_dom"/>
</dbReference>
<dbReference type="GO" id="GO:0005524">
    <property type="term" value="F:ATP binding"/>
    <property type="evidence" value="ECO:0007669"/>
    <property type="project" value="UniProtKB-KW"/>
</dbReference>
<feature type="domain" description="Protein kinase" evidence="10">
    <location>
        <begin position="1"/>
        <end position="177"/>
    </location>
</feature>
<evidence type="ECO:0000313" key="12">
    <source>
        <dbReference type="Proteomes" id="UP000306102"/>
    </source>
</evidence>
<keyword evidence="2" id="KW-0723">Serine/threonine-protein kinase</keyword>
<comment type="catalytic activity">
    <reaction evidence="9">
        <text>L-seryl-[protein] + ATP = O-phospho-L-seryl-[protein] + ADP + H(+)</text>
        <dbReference type="Rhea" id="RHEA:17989"/>
        <dbReference type="Rhea" id="RHEA-COMP:9863"/>
        <dbReference type="Rhea" id="RHEA-COMP:11604"/>
        <dbReference type="ChEBI" id="CHEBI:15378"/>
        <dbReference type="ChEBI" id="CHEBI:29999"/>
        <dbReference type="ChEBI" id="CHEBI:30616"/>
        <dbReference type="ChEBI" id="CHEBI:83421"/>
        <dbReference type="ChEBI" id="CHEBI:456216"/>
        <dbReference type="EC" id="2.7.11.1"/>
    </reaction>
</comment>
<comment type="catalytic activity">
    <reaction evidence="8">
        <text>L-threonyl-[protein] + ATP = O-phospho-L-threonyl-[protein] + ADP + H(+)</text>
        <dbReference type="Rhea" id="RHEA:46608"/>
        <dbReference type="Rhea" id="RHEA-COMP:11060"/>
        <dbReference type="Rhea" id="RHEA-COMP:11605"/>
        <dbReference type="ChEBI" id="CHEBI:15378"/>
        <dbReference type="ChEBI" id="CHEBI:30013"/>
        <dbReference type="ChEBI" id="CHEBI:30616"/>
        <dbReference type="ChEBI" id="CHEBI:61977"/>
        <dbReference type="ChEBI" id="CHEBI:456216"/>
        <dbReference type="EC" id="2.7.11.1"/>
    </reaction>
</comment>
<keyword evidence="4" id="KW-0732">Signal</keyword>
<dbReference type="EC" id="2.7.11.1" evidence="1"/>
<evidence type="ECO:0000256" key="8">
    <source>
        <dbReference type="ARBA" id="ARBA00047899"/>
    </source>
</evidence>
<dbReference type="InterPro" id="IPR011009">
    <property type="entry name" value="Kinase-like_dom_sf"/>
</dbReference>
<evidence type="ECO:0000256" key="2">
    <source>
        <dbReference type="ARBA" id="ARBA00022527"/>
    </source>
</evidence>
<evidence type="ECO:0000259" key="10">
    <source>
        <dbReference type="PROSITE" id="PS50011"/>
    </source>
</evidence>
<protein>
    <recommendedName>
        <fullName evidence="1">non-specific serine/threonine protein kinase</fullName>
        <ecNumber evidence="1">2.7.11.1</ecNumber>
    </recommendedName>
</protein>
<dbReference type="Pfam" id="PF00069">
    <property type="entry name" value="Pkinase"/>
    <property type="match status" value="1"/>
</dbReference>
<keyword evidence="5" id="KW-0547">Nucleotide-binding</keyword>
<dbReference type="EMBL" id="SDRB02006184">
    <property type="protein sequence ID" value="THG12927.1"/>
    <property type="molecule type" value="Genomic_DNA"/>
</dbReference>
<accession>A0A4V3WNK3</accession>
<dbReference type="Gene3D" id="1.10.510.10">
    <property type="entry name" value="Transferase(Phosphotransferase) domain 1"/>
    <property type="match status" value="1"/>
</dbReference>